<protein>
    <recommendedName>
        <fullName evidence="4">Muramidase</fullName>
    </recommendedName>
</protein>
<evidence type="ECO:0000256" key="1">
    <source>
        <dbReference type="SAM" id="SignalP"/>
    </source>
</evidence>
<proteinExistence type="predicted"/>
<dbReference type="InterPro" id="IPR023346">
    <property type="entry name" value="Lysozyme-like_dom_sf"/>
</dbReference>
<name>A0A0F4YZU0_RASE3</name>
<dbReference type="SUPFAM" id="SSF53955">
    <property type="entry name" value="Lysozyme-like"/>
    <property type="match status" value="1"/>
</dbReference>
<evidence type="ECO:0000313" key="3">
    <source>
        <dbReference type="Proteomes" id="UP000053958"/>
    </source>
</evidence>
<gene>
    <name evidence="2" type="ORF">T310_2148</name>
</gene>
<sequence>MFVRNLLLAGSVISLAQAAPTQTIKAIARAIAATGEKVTNGAAVKTVNDNDGVGAGTDTYKQYNGDGSTAAGWPSQSQWVSFEDMFNANKALMKESCAQFGQANNSDEEIQAIHDAIEQIAAQTYVDHRFILAVIMQESGGCVRAPTTYGSVANPGLMQDHAGSASCYNVNPCPASTITQMISEGTAGTTSGDGLANTLNEAPAGSGAQAFYQAARIYNSGSIDPSGDLGKGVATHCYASDIANRLTGWVTAQKTCTLD</sequence>
<dbReference type="GeneID" id="25314499"/>
<dbReference type="OrthoDB" id="1193027at2759"/>
<dbReference type="EMBL" id="LASV01000086">
    <property type="protein sequence ID" value="KKA23797.1"/>
    <property type="molecule type" value="Genomic_DNA"/>
</dbReference>
<dbReference type="RefSeq" id="XP_013330409.1">
    <property type="nucleotide sequence ID" value="XM_013474955.1"/>
</dbReference>
<reference evidence="2 3" key="1">
    <citation type="submission" date="2015-04" db="EMBL/GenBank/DDBJ databases">
        <authorList>
            <person name="Heijne W.H."/>
            <person name="Fedorova N.D."/>
            <person name="Nierman W.C."/>
            <person name="Vollebregt A.W."/>
            <person name="Zhao Z."/>
            <person name="Wu L."/>
            <person name="Kumar M."/>
            <person name="Stam H."/>
            <person name="van den Berg M.A."/>
            <person name="Pel H.J."/>
        </authorList>
    </citation>
    <scope>NUCLEOTIDE SEQUENCE [LARGE SCALE GENOMIC DNA]</scope>
    <source>
        <strain evidence="2 3">CBS 393.64</strain>
    </source>
</reference>
<accession>A0A0F4YZU0</accession>
<feature type="chain" id="PRO_5002482027" description="Muramidase" evidence="1">
    <location>
        <begin position="19"/>
        <end position="259"/>
    </location>
</feature>
<keyword evidence="1" id="KW-0732">Signal</keyword>
<keyword evidence="3" id="KW-1185">Reference proteome</keyword>
<evidence type="ECO:0008006" key="4">
    <source>
        <dbReference type="Google" id="ProtNLM"/>
    </source>
</evidence>
<organism evidence="2 3">
    <name type="scientific">Rasamsonia emersonii (strain ATCC 16479 / CBS 393.64 / IMI 116815)</name>
    <dbReference type="NCBI Taxonomy" id="1408163"/>
    <lineage>
        <taxon>Eukaryota</taxon>
        <taxon>Fungi</taxon>
        <taxon>Dikarya</taxon>
        <taxon>Ascomycota</taxon>
        <taxon>Pezizomycotina</taxon>
        <taxon>Eurotiomycetes</taxon>
        <taxon>Eurotiomycetidae</taxon>
        <taxon>Eurotiales</taxon>
        <taxon>Trichocomaceae</taxon>
        <taxon>Rasamsonia</taxon>
    </lineage>
</organism>
<evidence type="ECO:0000313" key="2">
    <source>
        <dbReference type="EMBL" id="KKA23797.1"/>
    </source>
</evidence>
<feature type="signal peptide" evidence="1">
    <location>
        <begin position="1"/>
        <end position="18"/>
    </location>
</feature>
<dbReference type="Gene3D" id="1.10.530.10">
    <property type="match status" value="1"/>
</dbReference>
<comment type="caution">
    <text evidence="2">The sequence shown here is derived from an EMBL/GenBank/DDBJ whole genome shotgun (WGS) entry which is preliminary data.</text>
</comment>
<dbReference type="AlphaFoldDB" id="A0A0F4YZU0"/>
<dbReference type="Proteomes" id="UP000053958">
    <property type="component" value="Unassembled WGS sequence"/>
</dbReference>